<evidence type="ECO:0000313" key="1">
    <source>
        <dbReference type="EMBL" id="KAL3390085.1"/>
    </source>
</evidence>
<dbReference type="Proteomes" id="UP001627154">
    <property type="component" value="Unassembled WGS sequence"/>
</dbReference>
<dbReference type="EMBL" id="JBJJXI010000121">
    <property type="protein sequence ID" value="KAL3390085.1"/>
    <property type="molecule type" value="Genomic_DNA"/>
</dbReference>
<reference evidence="1 2" key="1">
    <citation type="journal article" date="2024" name="bioRxiv">
        <title>A reference genome for Trichogramma kaykai: A tiny desert-dwelling parasitoid wasp with competing sex-ratio distorters.</title>
        <authorList>
            <person name="Culotta J."/>
            <person name="Lindsey A.R."/>
        </authorList>
    </citation>
    <scope>NUCLEOTIDE SEQUENCE [LARGE SCALE GENOMIC DNA]</scope>
    <source>
        <strain evidence="1 2">KSX58</strain>
    </source>
</reference>
<dbReference type="AlphaFoldDB" id="A0ABD2WAH9"/>
<sequence length="123" mass="14015">MSSRADPDLYAVGSFNECMYSCAQQKHQRWLQRQQQQPKRALLSANRVNVVVVVCEVPHTPTQQQQQKQLHASVYKHATHTHTQHTYTEYMYTCIICQGRTCACYTEAAAAALPRECGEEAAR</sequence>
<name>A0ABD2WAH9_9HYME</name>
<protein>
    <submittedName>
        <fullName evidence="1">Uncharacterized protein</fullName>
    </submittedName>
</protein>
<keyword evidence="2" id="KW-1185">Reference proteome</keyword>
<proteinExistence type="predicted"/>
<gene>
    <name evidence="1" type="ORF">TKK_014906</name>
</gene>
<comment type="caution">
    <text evidence="1">The sequence shown here is derived from an EMBL/GenBank/DDBJ whole genome shotgun (WGS) entry which is preliminary data.</text>
</comment>
<accession>A0ABD2WAH9</accession>
<evidence type="ECO:0000313" key="2">
    <source>
        <dbReference type="Proteomes" id="UP001627154"/>
    </source>
</evidence>
<organism evidence="1 2">
    <name type="scientific">Trichogramma kaykai</name>
    <dbReference type="NCBI Taxonomy" id="54128"/>
    <lineage>
        <taxon>Eukaryota</taxon>
        <taxon>Metazoa</taxon>
        <taxon>Ecdysozoa</taxon>
        <taxon>Arthropoda</taxon>
        <taxon>Hexapoda</taxon>
        <taxon>Insecta</taxon>
        <taxon>Pterygota</taxon>
        <taxon>Neoptera</taxon>
        <taxon>Endopterygota</taxon>
        <taxon>Hymenoptera</taxon>
        <taxon>Apocrita</taxon>
        <taxon>Proctotrupomorpha</taxon>
        <taxon>Chalcidoidea</taxon>
        <taxon>Trichogrammatidae</taxon>
        <taxon>Trichogramma</taxon>
    </lineage>
</organism>